<keyword evidence="3" id="KW-1185">Reference proteome</keyword>
<dbReference type="AlphaFoldDB" id="A0AAW1TAQ7"/>
<accession>A0AAW1TAQ7</accession>
<name>A0AAW1TAQ7_9CHLO</name>
<gene>
    <name evidence="2" type="ORF">WJX84_007067</name>
</gene>
<protein>
    <submittedName>
        <fullName evidence="2">Uncharacterized protein</fullName>
    </submittedName>
</protein>
<proteinExistence type="predicted"/>
<feature type="non-terminal residue" evidence="2">
    <location>
        <position position="299"/>
    </location>
</feature>
<evidence type="ECO:0000313" key="3">
    <source>
        <dbReference type="Proteomes" id="UP001485043"/>
    </source>
</evidence>
<reference evidence="2 3" key="1">
    <citation type="journal article" date="2024" name="Nat. Commun.">
        <title>Phylogenomics reveals the evolutionary origins of lichenization in chlorophyte algae.</title>
        <authorList>
            <person name="Puginier C."/>
            <person name="Libourel C."/>
            <person name="Otte J."/>
            <person name="Skaloud P."/>
            <person name="Haon M."/>
            <person name="Grisel S."/>
            <person name="Petersen M."/>
            <person name="Berrin J.G."/>
            <person name="Delaux P.M."/>
            <person name="Dal Grande F."/>
            <person name="Keller J."/>
        </authorList>
    </citation>
    <scope>NUCLEOTIDE SEQUENCE [LARGE SCALE GENOMIC DNA]</scope>
    <source>
        <strain evidence="2 3">SAG 2523</strain>
    </source>
</reference>
<feature type="region of interest" description="Disordered" evidence="1">
    <location>
        <begin position="220"/>
        <end position="252"/>
    </location>
</feature>
<dbReference type="Proteomes" id="UP001485043">
    <property type="component" value="Unassembled WGS sequence"/>
</dbReference>
<evidence type="ECO:0000256" key="1">
    <source>
        <dbReference type="SAM" id="MobiDB-lite"/>
    </source>
</evidence>
<dbReference type="EMBL" id="JALJOV010000206">
    <property type="protein sequence ID" value="KAK9865914.1"/>
    <property type="molecule type" value="Genomic_DNA"/>
</dbReference>
<sequence length="299" mass="31852">MAPHRANPCPSQDTATAAIAGDLDATAKCDAWAEGWSGKRASVQMVAVCDGGPQLVQWVWAQSSRINWEWDDHKTLCAAANKKARQSEVAERAGTPLPHRYGRLRNGGCAVQPQTHPGLLREHHPEAMSTSLAYGPPAYEVLRQAAIRAGSQRMLLHLMARGVLTRPSLEEVSEPIVAGDLAMVEFLIPLLEDSADKMTCLSIVLATNCRKVDAYPACPTQPQGDPSGLQRPQDVAAYPPPQLAGPRRPAGSGCPPGAAPLCLLRLTSAGHTLHEAASLDPPQAVPLAPGRSALLLFMK</sequence>
<organism evidence="2 3">
    <name type="scientific">Apatococcus fuscideae</name>
    <dbReference type="NCBI Taxonomy" id="2026836"/>
    <lineage>
        <taxon>Eukaryota</taxon>
        <taxon>Viridiplantae</taxon>
        <taxon>Chlorophyta</taxon>
        <taxon>core chlorophytes</taxon>
        <taxon>Trebouxiophyceae</taxon>
        <taxon>Chlorellales</taxon>
        <taxon>Chlorellaceae</taxon>
        <taxon>Apatococcus</taxon>
    </lineage>
</organism>
<evidence type="ECO:0000313" key="2">
    <source>
        <dbReference type="EMBL" id="KAK9865914.1"/>
    </source>
</evidence>
<comment type="caution">
    <text evidence="2">The sequence shown here is derived from an EMBL/GenBank/DDBJ whole genome shotgun (WGS) entry which is preliminary data.</text>
</comment>